<dbReference type="InterPro" id="IPR043987">
    <property type="entry name" value="CCZ1/INTU/HSP4_longin_1"/>
</dbReference>
<gene>
    <name evidence="4" type="ORF">LHYA1_G006367</name>
</gene>
<feature type="compositionally biased region" description="Polar residues" evidence="2">
    <location>
        <begin position="537"/>
        <end position="563"/>
    </location>
</feature>
<sequence>MSLAAEHLSGKIIPAQLNFLAIYNPSLGTTDDTLADQIVYYYSAKSPERSRRRQSSRSRIEESNAQLREIGLAQGMVEFGKSFSNGRSVDTIETEKSRIVLHELEPGWWILASISLTVLPGKAKEPTTKGKGPEQYGPPEYSSREVKPAILLLGDLLRAHSTFLLHHASSMSAHFVRTKRSKFIGILGRYWDTFLTTWNVLLHGNPANSLYGGIKIAACGELGVGVGEEERGSGEREVLEGFVGRVDGLVDIIVSRFGVADEEKVAQTETKKKDAAQHPTNPWLGSGNDPAAEDGAIFLGTGALSRKSLRDVSHWMEDLYRWGPYAYGVVDNPTSIRRVKMRAPSRKESAKEDEMAIIPPRPIVDVEQSHNKSKRKLLRPQPHRGASSHNDTDSESSKSAFVHYLKLGYGTHWSFGGTISKGGGLPESPGSQTETQTDRSPGKAIDSTLNQRTRKASPAGQLTISDASPSKSDPLGHYLIGLLGAIEDEHDDKEESTEDCPIDSSEEENSRLVLRTLTLESEREEDARTNGEISIDLGNTDNETMSSKHTSSEHTATSNTSFETQDRNKTKKLRVVVYVHKPFIFVLLFELRADALAFPGLYRSLHYQLGPLIKPLLNSTTFRPSKPSMAATATSDNADAPIYDLVWDPRRLTINSTIPNIPDPFHVQSASLVSPPWSRIEALNTHMQILNTYTSTNWERIEMERTCKTSRGWWVVWTRIPEPPQEHPRTSGPVKVPGIITEDSTGASTYLDTGANKSLGTSTFAGSSLVSGPAHPFLNIASSSQENLPKDREIFLIRRASDHPSQSAKRFVSGPSTTGESGWGSGPAKLAQGIGVDTKSYIEGLLNLNR</sequence>
<dbReference type="GeneID" id="41986565"/>
<dbReference type="Proteomes" id="UP000431533">
    <property type="component" value="Unassembled WGS sequence"/>
</dbReference>
<feature type="compositionally biased region" description="Polar residues" evidence="2">
    <location>
        <begin position="460"/>
        <end position="471"/>
    </location>
</feature>
<dbReference type="OrthoDB" id="240546at2759"/>
<feature type="region of interest" description="Disordered" evidence="2">
    <location>
        <begin position="268"/>
        <end position="289"/>
    </location>
</feature>
<evidence type="ECO:0000256" key="1">
    <source>
        <dbReference type="ARBA" id="ARBA00005352"/>
    </source>
</evidence>
<evidence type="ECO:0000259" key="3">
    <source>
        <dbReference type="Pfam" id="PF19031"/>
    </source>
</evidence>
<feature type="region of interest" description="Disordered" evidence="2">
    <location>
        <begin position="490"/>
        <end position="565"/>
    </location>
</feature>
<dbReference type="PANTHER" id="PTHR13056:SF0">
    <property type="entry name" value="VACUOLAR FUSION PROTEIN CCZ1 HOMOLOG-RELATED"/>
    <property type="match status" value="1"/>
</dbReference>
<feature type="compositionally biased region" description="Acidic residues" evidence="2">
    <location>
        <begin position="490"/>
        <end position="507"/>
    </location>
</feature>
<dbReference type="GO" id="GO:0016192">
    <property type="term" value="P:vesicle-mediated transport"/>
    <property type="evidence" value="ECO:0007669"/>
    <property type="project" value="InterPro"/>
</dbReference>
<dbReference type="AlphaFoldDB" id="A0A8H8QYZ3"/>
<feature type="compositionally biased region" description="Basic and acidic residues" evidence="2">
    <location>
        <begin position="122"/>
        <end position="132"/>
    </location>
</feature>
<feature type="compositionally biased region" description="Polar residues" evidence="2">
    <location>
        <begin position="806"/>
        <end position="820"/>
    </location>
</feature>
<comment type="similarity">
    <text evidence="1">Belongs to the CCZ1 family.</text>
</comment>
<dbReference type="GO" id="GO:0035658">
    <property type="term" value="C:Mon1-Ccz1 complex"/>
    <property type="evidence" value="ECO:0007669"/>
    <property type="project" value="InterPro"/>
</dbReference>
<feature type="domain" description="CCZ1/INTU/HSP4 first Longin" evidence="3">
    <location>
        <begin position="17"/>
        <end position="116"/>
    </location>
</feature>
<accession>A0A8H8QYZ3</accession>
<feature type="region of interest" description="Disordered" evidence="2">
    <location>
        <begin position="806"/>
        <end position="825"/>
    </location>
</feature>
<feature type="compositionally biased region" description="Basic residues" evidence="2">
    <location>
        <begin position="371"/>
        <end position="382"/>
    </location>
</feature>
<keyword evidence="5" id="KW-1185">Reference proteome</keyword>
<dbReference type="InterPro" id="IPR013176">
    <property type="entry name" value="Ccz1"/>
</dbReference>
<feature type="compositionally biased region" description="Basic and acidic residues" evidence="2">
    <location>
        <begin position="345"/>
        <end position="354"/>
    </location>
</feature>
<dbReference type="EMBL" id="QGMH01000134">
    <property type="protein sequence ID" value="TVY24345.1"/>
    <property type="molecule type" value="Genomic_DNA"/>
</dbReference>
<dbReference type="RefSeq" id="XP_031003133.1">
    <property type="nucleotide sequence ID" value="XM_031151306.1"/>
</dbReference>
<evidence type="ECO:0000256" key="2">
    <source>
        <dbReference type="SAM" id="MobiDB-lite"/>
    </source>
</evidence>
<name>A0A8H8QYZ3_9HELO</name>
<protein>
    <recommendedName>
        <fullName evidence="3">CCZ1/INTU/HSP4 first Longin domain-containing protein</fullName>
    </recommendedName>
</protein>
<evidence type="ECO:0000313" key="5">
    <source>
        <dbReference type="Proteomes" id="UP000431533"/>
    </source>
</evidence>
<dbReference type="Pfam" id="PF19031">
    <property type="entry name" value="Intu_longin_1"/>
    <property type="match status" value="1"/>
</dbReference>
<reference evidence="4 5" key="1">
    <citation type="submission" date="2018-05" db="EMBL/GenBank/DDBJ databases">
        <title>Genome sequencing and assembly of the regulated plant pathogen Lachnellula willkommii and related sister species for the development of diagnostic species identification markers.</title>
        <authorList>
            <person name="Giroux E."/>
            <person name="Bilodeau G."/>
        </authorList>
    </citation>
    <scope>NUCLEOTIDE SEQUENCE [LARGE SCALE GENOMIC DNA]</scope>
    <source>
        <strain evidence="4 5">CBS 185.66</strain>
    </source>
</reference>
<comment type="caution">
    <text evidence="4">The sequence shown here is derived from an EMBL/GenBank/DDBJ whole genome shotgun (WGS) entry which is preliminary data.</text>
</comment>
<feature type="region of interest" description="Disordered" evidence="2">
    <location>
        <begin position="342"/>
        <end position="397"/>
    </location>
</feature>
<dbReference type="PANTHER" id="PTHR13056">
    <property type="entry name" value="VACUOLAR FUSION PROTEIN CCZ1 HOMOLOG-RELATED"/>
    <property type="match status" value="1"/>
</dbReference>
<evidence type="ECO:0000313" key="4">
    <source>
        <dbReference type="EMBL" id="TVY24345.1"/>
    </source>
</evidence>
<feature type="region of interest" description="Disordered" evidence="2">
    <location>
        <begin position="122"/>
        <end position="142"/>
    </location>
</feature>
<organism evidence="4 5">
    <name type="scientific">Lachnellula hyalina</name>
    <dbReference type="NCBI Taxonomy" id="1316788"/>
    <lineage>
        <taxon>Eukaryota</taxon>
        <taxon>Fungi</taxon>
        <taxon>Dikarya</taxon>
        <taxon>Ascomycota</taxon>
        <taxon>Pezizomycotina</taxon>
        <taxon>Leotiomycetes</taxon>
        <taxon>Helotiales</taxon>
        <taxon>Lachnaceae</taxon>
        <taxon>Lachnellula</taxon>
    </lineage>
</organism>
<proteinExistence type="inferred from homology"/>
<feature type="region of interest" description="Disordered" evidence="2">
    <location>
        <begin position="420"/>
        <end position="474"/>
    </location>
</feature>